<organism evidence="2 3">
    <name type="scientific">Byssothecium circinans</name>
    <dbReference type="NCBI Taxonomy" id="147558"/>
    <lineage>
        <taxon>Eukaryota</taxon>
        <taxon>Fungi</taxon>
        <taxon>Dikarya</taxon>
        <taxon>Ascomycota</taxon>
        <taxon>Pezizomycotina</taxon>
        <taxon>Dothideomycetes</taxon>
        <taxon>Pleosporomycetidae</taxon>
        <taxon>Pleosporales</taxon>
        <taxon>Massarineae</taxon>
        <taxon>Massarinaceae</taxon>
        <taxon>Byssothecium</taxon>
    </lineage>
</organism>
<evidence type="ECO:0000313" key="2">
    <source>
        <dbReference type="EMBL" id="KAF1949706.1"/>
    </source>
</evidence>
<proteinExistence type="predicted"/>
<dbReference type="EMBL" id="ML977033">
    <property type="protein sequence ID" value="KAF1949706.1"/>
    <property type="molecule type" value="Genomic_DNA"/>
</dbReference>
<feature type="compositionally biased region" description="Basic residues" evidence="1">
    <location>
        <begin position="13"/>
        <end position="23"/>
    </location>
</feature>
<sequence length="179" mass="19590">MPSTPSKTLQRATLRKHRRRARSNSHEAARESIIQHSISAPHKDERCTPRTRQIRSVGLSSLAILDLCADHRWEGTGNSLASGLHGNLRTPKLSEVFGGKISAMSDEMMELGAEVLKEFIPESCRCPLLVTGQLTAATAAVRNSPASHPIHDPAKQAWQLSYTDVHLDLLVSAWHASCG</sequence>
<evidence type="ECO:0000313" key="3">
    <source>
        <dbReference type="Proteomes" id="UP000800035"/>
    </source>
</evidence>
<dbReference type="AlphaFoldDB" id="A0A6A5TFY5"/>
<evidence type="ECO:0000256" key="1">
    <source>
        <dbReference type="SAM" id="MobiDB-lite"/>
    </source>
</evidence>
<name>A0A6A5TFY5_9PLEO</name>
<reference evidence="2" key="1">
    <citation type="journal article" date="2020" name="Stud. Mycol.">
        <title>101 Dothideomycetes genomes: a test case for predicting lifestyles and emergence of pathogens.</title>
        <authorList>
            <person name="Haridas S."/>
            <person name="Albert R."/>
            <person name="Binder M."/>
            <person name="Bloem J."/>
            <person name="Labutti K."/>
            <person name="Salamov A."/>
            <person name="Andreopoulos B."/>
            <person name="Baker S."/>
            <person name="Barry K."/>
            <person name="Bills G."/>
            <person name="Bluhm B."/>
            <person name="Cannon C."/>
            <person name="Castanera R."/>
            <person name="Culley D."/>
            <person name="Daum C."/>
            <person name="Ezra D."/>
            <person name="Gonzalez J."/>
            <person name="Henrissat B."/>
            <person name="Kuo A."/>
            <person name="Liang C."/>
            <person name="Lipzen A."/>
            <person name="Lutzoni F."/>
            <person name="Magnuson J."/>
            <person name="Mondo S."/>
            <person name="Nolan M."/>
            <person name="Ohm R."/>
            <person name="Pangilinan J."/>
            <person name="Park H.-J."/>
            <person name="Ramirez L."/>
            <person name="Alfaro M."/>
            <person name="Sun H."/>
            <person name="Tritt A."/>
            <person name="Yoshinaga Y."/>
            <person name="Zwiers L.-H."/>
            <person name="Turgeon B."/>
            <person name="Goodwin S."/>
            <person name="Spatafora J."/>
            <person name="Crous P."/>
            <person name="Grigoriev I."/>
        </authorList>
    </citation>
    <scope>NUCLEOTIDE SEQUENCE</scope>
    <source>
        <strain evidence="2">CBS 675.92</strain>
    </source>
</reference>
<protein>
    <submittedName>
        <fullName evidence="2">Uncharacterized protein</fullName>
    </submittedName>
</protein>
<feature type="region of interest" description="Disordered" evidence="1">
    <location>
        <begin position="1"/>
        <end position="47"/>
    </location>
</feature>
<feature type="compositionally biased region" description="Polar residues" evidence="1">
    <location>
        <begin position="1"/>
        <end position="10"/>
    </location>
</feature>
<dbReference type="Proteomes" id="UP000800035">
    <property type="component" value="Unassembled WGS sequence"/>
</dbReference>
<keyword evidence="3" id="KW-1185">Reference proteome</keyword>
<accession>A0A6A5TFY5</accession>
<gene>
    <name evidence="2" type="ORF">CC80DRAFT_254098</name>
</gene>